<dbReference type="AlphaFoldDB" id="A0A9W7SS98"/>
<keyword evidence="8" id="KW-0131">Cell cycle</keyword>
<reference evidence="11 12" key="1">
    <citation type="journal article" date="2018" name="IMA Fungus">
        <title>IMA Genome-F 10: Nine draft genome sequences of Claviceps purpurea s.lat., including C. arundinis, C. humidiphila, and C. cf. spartinae, pseudomolecules for the pitch canker pathogen Fusarium circinatum, draft genome of Davidsoniella eucalypti, Grosmannia galeiformis, Quambalaria eucalypti, and Teratosphaeria destructans.</title>
        <authorList>
            <person name="Wingfield B.D."/>
            <person name="Liu M."/>
            <person name="Nguyen H.D."/>
            <person name="Lane F.A."/>
            <person name="Morgan S.W."/>
            <person name="De Vos L."/>
            <person name="Wilken P.M."/>
            <person name="Duong T.A."/>
            <person name="Aylward J."/>
            <person name="Coetzee M.P."/>
            <person name="Dadej K."/>
            <person name="De Beer Z.W."/>
            <person name="Findlay W."/>
            <person name="Havenga M."/>
            <person name="Kolarik M."/>
            <person name="Menzies J.G."/>
            <person name="Naidoo K."/>
            <person name="Pochopski O."/>
            <person name="Shoukouhi P."/>
            <person name="Santana Q.C."/>
            <person name="Seifert K.A."/>
            <person name="Soal N."/>
            <person name="Steenkamp E.T."/>
            <person name="Tatham C.T."/>
            <person name="van der Nest M.A."/>
            <person name="Wingfield M.J."/>
        </authorList>
    </citation>
    <scope>NUCLEOTIDE SEQUENCE [LARGE SCALE GENOMIC DNA]</scope>
    <source>
        <strain evidence="11">CMW44962</strain>
    </source>
</reference>
<sequence length="284" mass="31331">MAARRTAATASPAKRKRADHGSGNNDMSKMTTLQKEKAVLTELMGYTPLSLMDDIIDSTNTVNLHGLDGVEKALLAVPARALGFRLSDTDTAADADSETREAALEQKKKDEIDSGMVKLETLLNSATDKDMDKFEIYCLRNIFTMGLQNGQDLVDRIVLEHYKGLDFEAATNAEALMEQIKHGQAVNHEQDKLGVLLASKDAEQISILQQLKAYEEKFAFLEAGTATENDVKYLTDQIPFLQQQVKALEAIRVKDAAAGAQDIARADYIADRAGRAHERVFEQK</sequence>
<keyword evidence="5" id="KW-0498">Mitosis</keyword>
<dbReference type="OrthoDB" id="1884855at2759"/>
<dbReference type="Proteomes" id="UP001138500">
    <property type="component" value="Unassembled WGS sequence"/>
</dbReference>
<dbReference type="GO" id="GO:0005634">
    <property type="term" value="C:nucleus"/>
    <property type="evidence" value="ECO:0007669"/>
    <property type="project" value="InterPro"/>
</dbReference>
<dbReference type="EMBL" id="RIBY02001879">
    <property type="protein sequence ID" value="KAH9827413.1"/>
    <property type="molecule type" value="Genomic_DNA"/>
</dbReference>
<evidence type="ECO:0000256" key="6">
    <source>
        <dbReference type="ARBA" id="ARBA00022838"/>
    </source>
</evidence>
<dbReference type="PANTHER" id="PTHR14527:SF2">
    <property type="entry name" value="PROTEIN MIS12 HOMOLOG"/>
    <property type="match status" value="1"/>
</dbReference>
<keyword evidence="4" id="KW-0132">Cell division</keyword>
<keyword evidence="3" id="KW-0158">Chromosome</keyword>
<dbReference type="Pfam" id="PF05859">
    <property type="entry name" value="Mis12"/>
    <property type="match status" value="1"/>
</dbReference>
<evidence type="ECO:0000313" key="11">
    <source>
        <dbReference type="EMBL" id="KAH9827413.1"/>
    </source>
</evidence>
<evidence type="ECO:0000256" key="1">
    <source>
        <dbReference type="ARBA" id="ARBA00004629"/>
    </source>
</evidence>
<comment type="similarity">
    <text evidence="2">Belongs to the mis12 family.</text>
</comment>
<feature type="compositionally biased region" description="Low complexity" evidence="10">
    <location>
        <begin position="1"/>
        <end position="12"/>
    </location>
</feature>
<keyword evidence="7" id="KW-0175">Coiled coil</keyword>
<name>A0A9W7SS98_9PEZI</name>
<evidence type="ECO:0000256" key="2">
    <source>
        <dbReference type="ARBA" id="ARBA00008643"/>
    </source>
</evidence>
<dbReference type="GO" id="GO:0000070">
    <property type="term" value="P:mitotic sister chromatid segregation"/>
    <property type="evidence" value="ECO:0007669"/>
    <property type="project" value="TreeGrafter"/>
</dbReference>
<feature type="region of interest" description="Disordered" evidence="10">
    <location>
        <begin position="1"/>
        <end position="30"/>
    </location>
</feature>
<accession>A0A9W7SS98</accession>
<evidence type="ECO:0000256" key="3">
    <source>
        <dbReference type="ARBA" id="ARBA00022454"/>
    </source>
</evidence>
<protein>
    <submittedName>
        <fullName evidence="11">Kinetochore-associated protein MTW1</fullName>
    </submittedName>
</protein>
<keyword evidence="9" id="KW-0137">Centromere</keyword>
<dbReference type="InterPro" id="IPR008685">
    <property type="entry name" value="Centromere_Mis12"/>
</dbReference>
<gene>
    <name evidence="11" type="ORF">Tdes44962_MAKER02859</name>
</gene>
<keyword evidence="6" id="KW-0995">Kinetochore</keyword>
<reference evidence="11 12" key="2">
    <citation type="journal article" date="2021" name="Curr. Genet.">
        <title>Genetic response to nitrogen starvation in the aggressive Eucalyptus foliar pathogen Teratosphaeria destructans.</title>
        <authorList>
            <person name="Havenga M."/>
            <person name="Wingfield B.D."/>
            <person name="Wingfield M.J."/>
            <person name="Dreyer L.L."/>
            <person name="Roets F."/>
            <person name="Aylward J."/>
        </authorList>
    </citation>
    <scope>NUCLEOTIDE SEQUENCE [LARGE SCALE GENOMIC DNA]</scope>
    <source>
        <strain evidence="11">CMW44962</strain>
    </source>
</reference>
<evidence type="ECO:0000256" key="10">
    <source>
        <dbReference type="SAM" id="MobiDB-lite"/>
    </source>
</evidence>
<proteinExistence type="inferred from homology"/>
<dbReference type="GO" id="GO:0051301">
    <property type="term" value="P:cell division"/>
    <property type="evidence" value="ECO:0007669"/>
    <property type="project" value="UniProtKB-KW"/>
</dbReference>
<evidence type="ECO:0000256" key="9">
    <source>
        <dbReference type="ARBA" id="ARBA00023328"/>
    </source>
</evidence>
<evidence type="ECO:0000256" key="8">
    <source>
        <dbReference type="ARBA" id="ARBA00023306"/>
    </source>
</evidence>
<evidence type="ECO:0000256" key="7">
    <source>
        <dbReference type="ARBA" id="ARBA00023054"/>
    </source>
</evidence>
<keyword evidence="12" id="KW-1185">Reference proteome</keyword>
<evidence type="ECO:0000256" key="5">
    <source>
        <dbReference type="ARBA" id="ARBA00022776"/>
    </source>
</evidence>
<organism evidence="11 12">
    <name type="scientific">Teratosphaeria destructans</name>
    <dbReference type="NCBI Taxonomy" id="418781"/>
    <lineage>
        <taxon>Eukaryota</taxon>
        <taxon>Fungi</taxon>
        <taxon>Dikarya</taxon>
        <taxon>Ascomycota</taxon>
        <taxon>Pezizomycotina</taxon>
        <taxon>Dothideomycetes</taxon>
        <taxon>Dothideomycetidae</taxon>
        <taxon>Mycosphaerellales</taxon>
        <taxon>Teratosphaeriaceae</taxon>
        <taxon>Teratosphaeria</taxon>
    </lineage>
</organism>
<dbReference type="PANTHER" id="PTHR14527">
    <property type="entry name" value="PROTEIN MIS12 HOMOLOG"/>
    <property type="match status" value="1"/>
</dbReference>
<dbReference type="GO" id="GO:0051382">
    <property type="term" value="P:kinetochore assembly"/>
    <property type="evidence" value="ECO:0007669"/>
    <property type="project" value="TreeGrafter"/>
</dbReference>
<comment type="caution">
    <text evidence="11">The sequence shown here is derived from an EMBL/GenBank/DDBJ whole genome shotgun (WGS) entry which is preliminary data.</text>
</comment>
<dbReference type="GO" id="GO:0000444">
    <property type="term" value="C:MIS12/MIND type complex"/>
    <property type="evidence" value="ECO:0007669"/>
    <property type="project" value="TreeGrafter"/>
</dbReference>
<evidence type="ECO:0000256" key="4">
    <source>
        <dbReference type="ARBA" id="ARBA00022618"/>
    </source>
</evidence>
<evidence type="ECO:0000313" key="12">
    <source>
        <dbReference type="Proteomes" id="UP001138500"/>
    </source>
</evidence>
<comment type="subcellular location">
    <subcellularLocation>
        <location evidence="1">Chromosome</location>
        <location evidence="1">Centromere</location>
        <location evidence="1">Kinetochore</location>
    </subcellularLocation>
</comment>